<reference evidence="9" key="1">
    <citation type="journal article" date="2013" name="Nature">
        <title>Pan genome of the phytoplankton Emiliania underpins its global distribution.</title>
        <authorList>
            <person name="Read B.A."/>
            <person name="Kegel J."/>
            <person name="Klute M.J."/>
            <person name="Kuo A."/>
            <person name="Lefebvre S.C."/>
            <person name="Maumus F."/>
            <person name="Mayer C."/>
            <person name="Miller J."/>
            <person name="Monier A."/>
            <person name="Salamov A."/>
            <person name="Young J."/>
            <person name="Aguilar M."/>
            <person name="Claverie J.M."/>
            <person name="Frickenhaus S."/>
            <person name="Gonzalez K."/>
            <person name="Herman E.K."/>
            <person name="Lin Y.C."/>
            <person name="Napier J."/>
            <person name="Ogata H."/>
            <person name="Sarno A.F."/>
            <person name="Shmutz J."/>
            <person name="Schroeder D."/>
            <person name="de Vargas C."/>
            <person name="Verret F."/>
            <person name="von Dassow P."/>
            <person name="Valentin K."/>
            <person name="Van de Peer Y."/>
            <person name="Wheeler G."/>
            <person name="Dacks J.B."/>
            <person name="Delwiche C.F."/>
            <person name="Dyhrman S.T."/>
            <person name="Glockner G."/>
            <person name="John U."/>
            <person name="Richards T."/>
            <person name="Worden A.Z."/>
            <person name="Zhang X."/>
            <person name="Grigoriev I.V."/>
            <person name="Allen A.E."/>
            <person name="Bidle K."/>
            <person name="Borodovsky M."/>
            <person name="Bowler C."/>
            <person name="Brownlee C."/>
            <person name="Cock J.M."/>
            <person name="Elias M."/>
            <person name="Gladyshev V.N."/>
            <person name="Groth M."/>
            <person name="Guda C."/>
            <person name="Hadaegh A."/>
            <person name="Iglesias-Rodriguez M.D."/>
            <person name="Jenkins J."/>
            <person name="Jones B.M."/>
            <person name="Lawson T."/>
            <person name="Leese F."/>
            <person name="Lindquist E."/>
            <person name="Lobanov A."/>
            <person name="Lomsadze A."/>
            <person name="Malik S.B."/>
            <person name="Marsh M.E."/>
            <person name="Mackinder L."/>
            <person name="Mock T."/>
            <person name="Mueller-Roeber B."/>
            <person name="Pagarete A."/>
            <person name="Parker M."/>
            <person name="Probert I."/>
            <person name="Quesneville H."/>
            <person name="Raines C."/>
            <person name="Rensing S.A."/>
            <person name="Riano-Pachon D.M."/>
            <person name="Richier S."/>
            <person name="Rokitta S."/>
            <person name="Shiraiwa Y."/>
            <person name="Soanes D.M."/>
            <person name="van der Giezen M."/>
            <person name="Wahlund T.M."/>
            <person name="Williams B."/>
            <person name="Wilson W."/>
            <person name="Wolfe G."/>
            <person name="Wurch L.L."/>
        </authorList>
    </citation>
    <scope>NUCLEOTIDE SEQUENCE</scope>
</reference>
<dbReference type="AlphaFoldDB" id="A0A0D3HZL7"/>
<dbReference type="SUPFAM" id="SSF103473">
    <property type="entry name" value="MFS general substrate transporter"/>
    <property type="match status" value="1"/>
</dbReference>
<keyword evidence="2" id="KW-0813">Transport</keyword>
<evidence type="ECO:0000256" key="2">
    <source>
        <dbReference type="ARBA" id="ARBA00022448"/>
    </source>
</evidence>
<feature type="transmembrane region" description="Helical" evidence="6">
    <location>
        <begin position="84"/>
        <end position="105"/>
    </location>
</feature>
<dbReference type="GeneID" id="17250600"/>
<reference evidence="8" key="2">
    <citation type="submission" date="2024-10" db="UniProtKB">
        <authorList>
            <consortium name="EnsemblProtists"/>
        </authorList>
    </citation>
    <scope>IDENTIFICATION</scope>
</reference>
<dbReference type="InterPro" id="IPR005828">
    <property type="entry name" value="MFS_sugar_transport-like"/>
</dbReference>
<evidence type="ECO:0000259" key="7">
    <source>
        <dbReference type="PROSITE" id="PS50850"/>
    </source>
</evidence>
<accession>A0A0D3HZL7</accession>
<proteinExistence type="predicted"/>
<dbReference type="InterPro" id="IPR045263">
    <property type="entry name" value="GLUT"/>
</dbReference>
<dbReference type="RefSeq" id="XP_005756881.1">
    <property type="nucleotide sequence ID" value="XM_005756824.1"/>
</dbReference>
<comment type="subcellular location">
    <subcellularLocation>
        <location evidence="1">Membrane</location>
        <topology evidence="1">Multi-pass membrane protein</topology>
    </subcellularLocation>
</comment>
<organism evidence="8 9">
    <name type="scientific">Emiliania huxleyi (strain CCMP1516)</name>
    <dbReference type="NCBI Taxonomy" id="280463"/>
    <lineage>
        <taxon>Eukaryota</taxon>
        <taxon>Haptista</taxon>
        <taxon>Haptophyta</taxon>
        <taxon>Prymnesiophyceae</taxon>
        <taxon>Isochrysidales</taxon>
        <taxon>Noelaerhabdaceae</taxon>
        <taxon>Emiliania</taxon>
    </lineage>
</organism>
<keyword evidence="3 6" id="KW-0812">Transmembrane</keyword>
<sequence>MSATGLIGDTFGAGEEDEVEAADEFGFATGSLNNLEAVVPASLPGTLETWQWALINSFFSIGGLIGSYGCVAPLAYLGRKKTLLWANLFVFLSSALMFFGEVWWVLLLGRVSIGVVAGVAQMVAGSYMTEIAPIAIRGSVGVCSQVGIVCGIAFANFLT</sequence>
<evidence type="ECO:0000256" key="5">
    <source>
        <dbReference type="ARBA" id="ARBA00023136"/>
    </source>
</evidence>
<feature type="domain" description="Major facilitator superfamily (MFS) profile" evidence="7">
    <location>
        <begin position="1"/>
        <end position="159"/>
    </location>
</feature>
<dbReference type="PaxDb" id="2903-EOD04452"/>
<dbReference type="GO" id="GO:0015149">
    <property type="term" value="F:hexose transmembrane transporter activity"/>
    <property type="evidence" value="ECO:0007669"/>
    <property type="project" value="TreeGrafter"/>
</dbReference>
<dbReference type="PANTHER" id="PTHR23503">
    <property type="entry name" value="SOLUTE CARRIER FAMILY 2"/>
    <property type="match status" value="1"/>
</dbReference>
<dbReference type="EnsemblProtists" id="EOD04452">
    <property type="protein sequence ID" value="EOD04452"/>
    <property type="gene ID" value="EMIHUDRAFT_250560"/>
</dbReference>
<dbReference type="PANTHER" id="PTHR23503:SF8">
    <property type="entry name" value="FACILITATED GLUCOSE TRANSPORTER PROTEIN 1"/>
    <property type="match status" value="1"/>
</dbReference>
<keyword evidence="4 6" id="KW-1133">Transmembrane helix</keyword>
<feature type="transmembrane region" description="Helical" evidence="6">
    <location>
        <begin position="140"/>
        <end position="158"/>
    </location>
</feature>
<protein>
    <recommendedName>
        <fullName evidence="7">Major facilitator superfamily (MFS) profile domain-containing protein</fullName>
    </recommendedName>
</protein>
<dbReference type="Gene3D" id="1.20.1250.20">
    <property type="entry name" value="MFS general substrate transporter like domains"/>
    <property type="match status" value="1"/>
</dbReference>
<evidence type="ECO:0000256" key="4">
    <source>
        <dbReference type="ARBA" id="ARBA00022989"/>
    </source>
</evidence>
<evidence type="ECO:0000256" key="3">
    <source>
        <dbReference type="ARBA" id="ARBA00022692"/>
    </source>
</evidence>
<dbReference type="InterPro" id="IPR036259">
    <property type="entry name" value="MFS_trans_sf"/>
</dbReference>
<dbReference type="eggNOG" id="KOG0569">
    <property type="taxonomic scope" value="Eukaryota"/>
</dbReference>
<dbReference type="Proteomes" id="UP000013827">
    <property type="component" value="Unassembled WGS sequence"/>
</dbReference>
<evidence type="ECO:0000256" key="1">
    <source>
        <dbReference type="ARBA" id="ARBA00004141"/>
    </source>
</evidence>
<dbReference type="Pfam" id="PF00083">
    <property type="entry name" value="Sugar_tr"/>
    <property type="match status" value="1"/>
</dbReference>
<evidence type="ECO:0000313" key="9">
    <source>
        <dbReference type="Proteomes" id="UP000013827"/>
    </source>
</evidence>
<dbReference type="HOGENOM" id="CLU_1665342_0_0_1"/>
<name>A0A0D3HZL7_EMIH1</name>
<dbReference type="GO" id="GO:0016020">
    <property type="term" value="C:membrane"/>
    <property type="evidence" value="ECO:0007669"/>
    <property type="project" value="UniProtKB-SubCell"/>
</dbReference>
<keyword evidence="5 6" id="KW-0472">Membrane</keyword>
<dbReference type="InterPro" id="IPR020846">
    <property type="entry name" value="MFS_dom"/>
</dbReference>
<dbReference type="PROSITE" id="PS50850">
    <property type="entry name" value="MFS"/>
    <property type="match status" value="1"/>
</dbReference>
<feature type="transmembrane region" description="Helical" evidence="6">
    <location>
        <begin position="52"/>
        <end position="77"/>
    </location>
</feature>
<dbReference type="KEGG" id="ehx:EMIHUDRAFT_250560"/>
<evidence type="ECO:0000313" key="8">
    <source>
        <dbReference type="EnsemblProtists" id="EOD04452"/>
    </source>
</evidence>
<keyword evidence="9" id="KW-1185">Reference proteome</keyword>
<evidence type="ECO:0000256" key="6">
    <source>
        <dbReference type="SAM" id="Phobius"/>
    </source>
</evidence>